<dbReference type="Proteomes" id="UP000197361">
    <property type="component" value="Unassembled WGS sequence"/>
</dbReference>
<proteinExistence type="predicted"/>
<protein>
    <submittedName>
        <fullName evidence="1">Uncharacterized protein</fullName>
    </submittedName>
</protein>
<evidence type="ECO:0000313" key="2">
    <source>
        <dbReference type="Proteomes" id="UP000197361"/>
    </source>
</evidence>
<organism evidence="1 2">
    <name type="scientific">Sphingopyxis bauzanensis</name>
    <dbReference type="NCBI Taxonomy" id="651663"/>
    <lineage>
        <taxon>Bacteria</taxon>
        <taxon>Pseudomonadati</taxon>
        <taxon>Pseudomonadota</taxon>
        <taxon>Alphaproteobacteria</taxon>
        <taxon>Sphingomonadales</taxon>
        <taxon>Sphingomonadaceae</taxon>
        <taxon>Sphingopyxis</taxon>
    </lineage>
</organism>
<accession>A0A246JVF7</accession>
<dbReference type="OrthoDB" id="7520791at2"/>
<dbReference type="AlphaFoldDB" id="A0A246JVF7"/>
<comment type="caution">
    <text evidence="1">The sequence shown here is derived from an EMBL/GenBank/DDBJ whole genome shotgun (WGS) entry which is preliminary data.</text>
</comment>
<dbReference type="GO" id="GO:0005975">
    <property type="term" value="P:carbohydrate metabolic process"/>
    <property type="evidence" value="ECO:0007669"/>
    <property type="project" value="InterPro"/>
</dbReference>
<dbReference type="InterPro" id="IPR008928">
    <property type="entry name" value="6-hairpin_glycosidase_sf"/>
</dbReference>
<dbReference type="RefSeq" id="WP_088440828.1">
    <property type="nucleotide sequence ID" value="NZ_BMMC01000003.1"/>
</dbReference>
<dbReference type="SUPFAM" id="SSF48208">
    <property type="entry name" value="Six-hairpin glycosidases"/>
    <property type="match status" value="1"/>
</dbReference>
<sequence length="741" mass="82932">MRAPARSQSQTCLTPDLLALRDRLASAVGKPEESFTVGDFDVEIRRLGAALWLIGRRRARGGFALRIADWLDAAPLRRLAPATGETASFAVSSALGEHLISFKFGALTLAYFRIEWRFTPAAPTLLPTAHRDLIALGARDDPLAATGQVHAVQRGPNTGLVYFEMEAPVADSFFYLQNLTALNDYFRITETSPAEVVGGVWPELGLRLPPATTHDTESARPLPAGEAVTLSDAILLVRPESPRDERERARHFLQMLGGAYQLLELPPTEFRDWIARAEASLRDLDRAPEATVRHYGHRYLHPYTAAEYPDSMVQLSVVEALHGWGQWTGAAHPLETEFKAGLSRFYDRKLGALRRYLPNVGADKDADAVDSWYLYHPLLNLGKLALSGDKRAKALFVKSLGFGIRAARHFRYKWPIEYKIDDFSVITDTADADGRGQTDVGGIYAWVMLQAFELTDEPHYLDEARAAIDAAIGLGFNINYQANLTAWGAAACMRLWRITNRDVYLEQSYVYLASFFHHCEIWESRLGHAVHYRNFLGATALQDAPYMALYECFESFAAFEHYLADSGPDLDPAARMLVSEYCKYALDRAWFYYPDALPKEAIADEQRENNGHIDRSLAFPLEDLYPDGQPAGQVGQEIYGAGAAFVFATRAFHQVEGAPFLLYCDHFVRAIERTGSHTLMLSLAGGDTCTARLSFVRKKRHKLTATRVAAPDGDMLRPHDIGRHRIDYRVPANGRFILQWE</sequence>
<name>A0A246JVF7_9SPHN</name>
<keyword evidence="2" id="KW-1185">Reference proteome</keyword>
<evidence type="ECO:0000313" key="1">
    <source>
        <dbReference type="EMBL" id="OWQ96973.1"/>
    </source>
</evidence>
<dbReference type="EMBL" id="NISK01000002">
    <property type="protein sequence ID" value="OWQ96973.1"/>
    <property type="molecule type" value="Genomic_DNA"/>
</dbReference>
<gene>
    <name evidence="1" type="ORF">CDQ92_07705</name>
</gene>
<reference evidence="1 2" key="1">
    <citation type="journal article" date="2010" name="Int. J. Syst. Evol. Microbiol.">
        <title>Sphingopyxis bauzanensis sp. nov., a psychrophilic bacterium isolated from soil.</title>
        <authorList>
            <person name="Zhang D.C."/>
            <person name="Liu H.C."/>
            <person name="Xin Y.H."/>
            <person name="Zhou Y.G."/>
            <person name="Schinner F."/>
            <person name="Margesin R."/>
        </authorList>
    </citation>
    <scope>NUCLEOTIDE SEQUENCE [LARGE SCALE GENOMIC DNA]</scope>
    <source>
        <strain evidence="1 2">DSM 22271</strain>
    </source>
</reference>